<keyword evidence="5" id="KW-0808">Transferase</keyword>
<dbReference type="Proteomes" id="UP000293995">
    <property type="component" value="Chromosome"/>
</dbReference>
<comment type="function">
    <text evidence="3">Catalyzes the phosphorylation of hydroxymethylpyrimidine phosphate (HMP-P) to HMP-PP, and of HMP to HMP-P.</text>
</comment>
<accession>A0A4P6EHH5</accession>
<dbReference type="FunFam" id="3.40.1190.20:FF:000003">
    <property type="entry name" value="Phosphomethylpyrimidine kinase ThiD"/>
    <property type="match status" value="1"/>
</dbReference>
<keyword evidence="8" id="KW-0067">ATP-binding</keyword>
<dbReference type="SUPFAM" id="SSF48613">
    <property type="entry name" value="Heme oxygenase-like"/>
    <property type="match status" value="1"/>
</dbReference>
<dbReference type="GO" id="GO:0005524">
    <property type="term" value="F:ATP binding"/>
    <property type="evidence" value="ECO:0007669"/>
    <property type="project" value="UniProtKB-KW"/>
</dbReference>
<dbReference type="InterPro" id="IPR004305">
    <property type="entry name" value="Thiaminase-2/PQQC"/>
</dbReference>
<dbReference type="InterPro" id="IPR013749">
    <property type="entry name" value="PM/HMP-P_kinase-1"/>
</dbReference>
<comment type="catalytic activity">
    <reaction evidence="1">
        <text>4-amino-5-hydroxymethyl-2-methylpyrimidine + ATP = 4-amino-2-methyl-5-(phosphooxymethyl)pyrimidine + ADP + H(+)</text>
        <dbReference type="Rhea" id="RHEA:23096"/>
        <dbReference type="ChEBI" id="CHEBI:15378"/>
        <dbReference type="ChEBI" id="CHEBI:16892"/>
        <dbReference type="ChEBI" id="CHEBI:30616"/>
        <dbReference type="ChEBI" id="CHEBI:58354"/>
        <dbReference type="ChEBI" id="CHEBI:456216"/>
        <dbReference type="EC" id="2.7.1.49"/>
    </reaction>
</comment>
<evidence type="ECO:0000256" key="8">
    <source>
        <dbReference type="ARBA" id="ARBA00022840"/>
    </source>
</evidence>
<dbReference type="InterPro" id="IPR016084">
    <property type="entry name" value="Haem_Oase-like_multi-hlx"/>
</dbReference>
<evidence type="ECO:0000256" key="4">
    <source>
        <dbReference type="ARBA" id="ARBA00004769"/>
    </source>
</evidence>
<keyword evidence="6" id="KW-0547">Nucleotide-binding</keyword>
<name>A0A4P6EHH5_9MICO</name>
<evidence type="ECO:0000313" key="13">
    <source>
        <dbReference type="Proteomes" id="UP000293995"/>
    </source>
</evidence>
<dbReference type="PANTHER" id="PTHR20858">
    <property type="entry name" value="PHOSPHOMETHYLPYRIMIDINE KINASE"/>
    <property type="match status" value="1"/>
</dbReference>
<dbReference type="UniPathway" id="UPA00060">
    <property type="reaction ID" value="UER00138"/>
</dbReference>
<evidence type="ECO:0000256" key="2">
    <source>
        <dbReference type="ARBA" id="ARBA00000565"/>
    </source>
</evidence>
<dbReference type="CDD" id="cd01169">
    <property type="entry name" value="HMPP_kinase"/>
    <property type="match status" value="1"/>
</dbReference>
<organism evidence="12 13">
    <name type="scientific">Microbacterium protaetiae</name>
    <dbReference type="NCBI Taxonomy" id="2509458"/>
    <lineage>
        <taxon>Bacteria</taxon>
        <taxon>Bacillati</taxon>
        <taxon>Actinomycetota</taxon>
        <taxon>Actinomycetes</taxon>
        <taxon>Micrococcales</taxon>
        <taxon>Microbacteriaceae</taxon>
        <taxon>Microbacterium</taxon>
    </lineage>
</organism>
<dbReference type="KEGG" id="mprt:ET475_12585"/>
<dbReference type="NCBIfam" id="TIGR00097">
    <property type="entry name" value="HMP-P_kinase"/>
    <property type="match status" value="1"/>
</dbReference>
<dbReference type="PANTHER" id="PTHR20858:SF17">
    <property type="entry name" value="HYDROXYMETHYLPYRIMIDINE_PHOSPHOMETHYLPYRIMIDINE KINASE THI20-RELATED"/>
    <property type="match status" value="1"/>
</dbReference>
<dbReference type="GO" id="GO:0009228">
    <property type="term" value="P:thiamine biosynthetic process"/>
    <property type="evidence" value="ECO:0007669"/>
    <property type="project" value="UniProtKB-KW"/>
</dbReference>
<keyword evidence="13" id="KW-1185">Reference proteome</keyword>
<dbReference type="GO" id="GO:0008972">
    <property type="term" value="F:phosphomethylpyrimidine kinase activity"/>
    <property type="evidence" value="ECO:0007669"/>
    <property type="project" value="UniProtKB-EC"/>
</dbReference>
<feature type="domain" description="Pyridoxamine kinase/Phosphomethylpyrimidine kinase" evidence="11">
    <location>
        <begin position="11"/>
        <end position="257"/>
    </location>
</feature>
<keyword evidence="9" id="KW-0784">Thiamine biosynthesis</keyword>
<feature type="domain" description="Thiaminase-2/PQQC" evidence="10">
    <location>
        <begin position="296"/>
        <end position="479"/>
    </location>
</feature>
<dbReference type="Pfam" id="PF08543">
    <property type="entry name" value="Phos_pyr_kin"/>
    <property type="match status" value="1"/>
</dbReference>
<evidence type="ECO:0000259" key="11">
    <source>
        <dbReference type="Pfam" id="PF08543"/>
    </source>
</evidence>
<dbReference type="Gene3D" id="1.20.910.10">
    <property type="entry name" value="Heme oxygenase-like"/>
    <property type="match status" value="1"/>
</dbReference>
<dbReference type="GO" id="GO:0005829">
    <property type="term" value="C:cytosol"/>
    <property type="evidence" value="ECO:0007669"/>
    <property type="project" value="TreeGrafter"/>
</dbReference>
<dbReference type="CDD" id="cd19365">
    <property type="entry name" value="TenA_C-like"/>
    <property type="match status" value="1"/>
</dbReference>
<proteinExistence type="predicted"/>
<evidence type="ECO:0000313" key="12">
    <source>
        <dbReference type="EMBL" id="QAY61854.1"/>
    </source>
</evidence>
<evidence type="ECO:0000256" key="3">
    <source>
        <dbReference type="ARBA" id="ARBA00003848"/>
    </source>
</evidence>
<dbReference type="InterPro" id="IPR029056">
    <property type="entry name" value="Ribokinase-like"/>
</dbReference>
<sequence length="490" mass="51827">MPRVLSIAGTDPTGGAGIQADLKSIAAGGGYGMAVVTALVAQNTRGVREVHTPPVSFLAAQLDAVSDDVAIDAVKIGMLGTTQVIATVAAWLDRVRPPVVVLDPVMVATSGDRLLDADAEDALRTLCARADLVTPNIPELAILVGEPTAVTWPDVLAQARRLSTRHGVAVLAKGGHLGGADAPDALVTGEQLTQFAGERVATSHTHGTGCSLSSGIAVRRAAGAPWERALDETKRWLTESLRHADELAVGTGHGPVHHFAGLWHRGGLLTRPTPAQVAAQWWTHIGDIRAAIDELPFVRALGDGSLRHDAFTWYLAQDALYLRAYSRVLAQASALAPDAAAQEFWAAGAYRCLAAEAQLHESWVGADEIHSTPPGAATTAYLDHLAASAARGDYAVLVAAVLPCYWIYRDVGERLHAASHPRHPYRAWLDTYADPEFAAATTRAIDIATRAAADAGDALRARMRDAFTASARHEWAFFAAPLAQESADTL</sequence>
<evidence type="ECO:0000256" key="7">
    <source>
        <dbReference type="ARBA" id="ARBA00022777"/>
    </source>
</evidence>
<evidence type="ECO:0000259" key="10">
    <source>
        <dbReference type="Pfam" id="PF03070"/>
    </source>
</evidence>
<dbReference type="Gene3D" id="3.40.1190.20">
    <property type="match status" value="1"/>
</dbReference>
<comment type="pathway">
    <text evidence="4">Cofactor biosynthesis; thiamine diphosphate biosynthesis; 4-amino-2-methyl-5-diphosphomethylpyrimidine from 5-amino-1-(5-phospho-D-ribosyl)imidazole: step 3/3.</text>
</comment>
<gene>
    <name evidence="12" type="ORF">ET475_12585</name>
</gene>
<keyword evidence="7 12" id="KW-0418">Kinase</keyword>
<comment type="catalytic activity">
    <reaction evidence="2">
        <text>4-amino-2-methyl-5-(phosphooxymethyl)pyrimidine + ATP = 4-amino-2-methyl-5-(diphosphooxymethyl)pyrimidine + ADP</text>
        <dbReference type="Rhea" id="RHEA:19893"/>
        <dbReference type="ChEBI" id="CHEBI:30616"/>
        <dbReference type="ChEBI" id="CHEBI:57841"/>
        <dbReference type="ChEBI" id="CHEBI:58354"/>
        <dbReference type="ChEBI" id="CHEBI:456216"/>
        <dbReference type="EC" id="2.7.4.7"/>
    </reaction>
</comment>
<reference evidence="12 13" key="1">
    <citation type="submission" date="2019-01" db="EMBL/GenBank/DDBJ databases">
        <title>Genome sequencing of strain DFW100M-13.</title>
        <authorList>
            <person name="Heo J."/>
            <person name="Kim S.-J."/>
            <person name="Kim J.-S."/>
            <person name="Hong S.-B."/>
            <person name="Kwon S.-W."/>
        </authorList>
    </citation>
    <scope>NUCLEOTIDE SEQUENCE [LARGE SCALE GENOMIC DNA]</scope>
    <source>
        <strain evidence="12 13">DFW100M-13</strain>
    </source>
</reference>
<dbReference type="Pfam" id="PF03070">
    <property type="entry name" value="TENA_THI-4"/>
    <property type="match status" value="1"/>
</dbReference>
<dbReference type="GO" id="GO:0009229">
    <property type="term" value="P:thiamine diphosphate biosynthetic process"/>
    <property type="evidence" value="ECO:0007669"/>
    <property type="project" value="UniProtKB-UniPathway"/>
</dbReference>
<dbReference type="GO" id="GO:0008902">
    <property type="term" value="F:hydroxymethylpyrimidine kinase activity"/>
    <property type="evidence" value="ECO:0007669"/>
    <property type="project" value="UniProtKB-EC"/>
</dbReference>
<protein>
    <submittedName>
        <fullName evidence="12">Bifunctional hydroxymethylpyrimidine kinase/phosphomethylpyrimidine kinase</fullName>
    </submittedName>
</protein>
<dbReference type="AlphaFoldDB" id="A0A4P6EHH5"/>
<evidence type="ECO:0000256" key="5">
    <source>
        <dbReference type="ARBA" id="ARBA00022679"/>
    </source>
</evidence>
<evidence type="ECO:0000256" key="6">
    <source>
        <dbReference type="ARBA" id="ARBA00022741"/>
    </source>
</evidence>
<dbReference type="NCBIfam" id="NF011301">
    <property type="entry name" value="PRK14713.1"/>
    <property type="match status" value="1"/>
</dbReference>
<dbReference type="SUPFAM" id="SSF53613">
    <property type="entry name" value="Ribokinase-like"/>
    <property type="match status" value="1"/>
</dbReference>
<evidence type="ECO:0000256" key="9">
    <source>
        <dbReference type="ARBA" id="ARBA00022977"/>
    </source>
</evidence>
<dbReference type="InterPro" id="IPR004399">
    <property type="entry name" value="HMP/HMP-P_kinase_dom"/>
</dbReference>
<dbReference type="EMBL" id="CP035494">
    <property type="protein sequence ID" value="QAY61854.1"/>
    <property type="molecule type" value="Genomic_DNA"/>
</dbReference>
<dbReference type="OrthoDB" id="34166at2"/>
<evidence type="ECO:0000256" key="1">
    <source>
        <dbReference type="ARBA" id="ARBA00000151"/>
    </source>
</evidence>